<dbReference type="SUPFAM" id="SSF52540">
    <property type="entry name" value="P-loop containing nucleoside triphosphate hydrolases"/>
    <property type="match status" value="1"/>
</dbReference>
<comment type="subcellular location">
    <subcellularLocation>
        <location evidence="8">Cytoplasm</location>
    </subcellularLocation>
</comment>
<feature type="compositionally biased region" description="Basic and acidic residues" evidence="9">
    <location>
        <begin position="167"/>
        <end position="178"/>
    </location>
</feature>
<comment type="catalytic activity">
    <reaction evidence="6 8">
        <text>dCMP + ATP = dCDP + ADP</text>
        <dbReference type="Rhea" id="RHEA:25094"/>
        <dbReference type="ChEBI" id="CHEBI:30616"/>
        <dbReference type="ChEBI" id="CHEBI:57566"/>
        <dbReference type="ChEBI" id="CHEBI:58593"/>
        <dbReference type="ChEBI" id="CHEBI:456216"/>
        <dbReference type="EC" id="2.7.4.25"/>
    </reaction>
</comment>
<feature type="domain" description="Cytidylate kinase" evidence="10">
    <location>
        <begin position="1"/>
        <end position="211"/>
    </location>
</feature>
<protein>
    <recommendedName>
        <fullName evidence="8">Cytidylate kinase</fullName>
        <shortName evidence="8">CK</shortName>
        <ecNumber evidence="8">2.7.4.25</ecNumber>
    </recommendedName>
    <alternativeName>
        <fullName evidence="8">Cytidine monophosphate kinase</fullName>
        <shortName evidence="8">CMP kinase</shortName>
    </alternativeName>
</protein>
<dbReference type="EMBL" id="WBMS02000033">
    <property type="protein sequence ID" value="MWA05046.1"/>
    <property type="molecule type" value="Genomic_DNA"/>
</dbReference>
<evidence type="ECO:0000256" key="9">
    <source>
        <dbReference type="SAM" id="MobiDB-lite"/>
    </source>
</evidence>
<dbReference type="GO" id="GO:0005737">
    <property type="term" value="C:cytoplasm"/>
    <property type="evidence" value="ECO:0007669"/>
    <property type="project" value="UniProtKB-SubCell"/>
</dbReference>
<dbReference type="AlphaFoldDB" id="A0A6I4MRW8"/>
<reference evidence="11" key="1">
    <citation type="submission" date="2019-12" db="EMBL/GenBank/DDBJ databases">
        <title>Actinomadura physcomitrii sp. nov., a novel actinomycete isolated from moss [Physcomitrium sphaericum (Ludw) Fuernr].</title>
        <authorList>
            <person name="Zhuang X."/>
        </authorList>
    </citation>
    <scope>NUCLEOTIDE SEQUENCE [LARGE SCALE GENOMIC DNA]</scope>
    <source>
        <strain evidence="11">LD22</strain>
    </source>
</reference>
<dbReference type="InterPro" id="IPR003136">
    <property type="entry name" value="Cytidylate_kin"/>
</dbReference>
<dbReference type="GO" id="GO:0005524">
    <property type="term" value="F:ATP binding"/>
    <property type="evidence" value="ECO:0007669"/>
    <property type="project" value="UniProtKB-UniRule"/>
</dbReference>
<organism evidence="11 12">
    <name type="scientific">Actinomadura physcomitrii</name>
    <dbReference type="NCBI Taxonomy" id="2650748"/>
    <lineage>
        <taxon>Bacteria</taxon>
        <taxon>Bacillati</taxon>
        <taxon>Actinomycetota</taxon>
        <taxon>Actinomycetes</taxon>
        <taxon>Streptosporangiales</taxon>
        <taxon>Thermomonosporaceae</taxon>
        <taxon>Actinomadura</taxon>
    </lineage>
</organism>
<dbReference type="Pfam" id="PF02224">
    <property type="entry name" value="Cytidylate_kin"/>
    <property type="match status" value="1"/>
</dbReference>
<sequence>MDGPSGSGKSSASKGVARALGLRYLDTGAMYRAMTWWMLRNGVPVEDADAVAARAQDPVLESGTDPDAPSISVDGQDVSEPIRTREVTNAVSAVSAVPAVRARLVALQREIISGGGIVVEGRDIGTVVAPDAPVKVYLTASEEVRAARRAKDLAADPGASVTVTRAEQARRDRLDSTRKASPLAKAADAHEIDSTELGLAEVIEAVVRLAKEHE</sequence>
<comment type="catalytic activity">
    <reaction evidence="7 8">
        <text>CMP + ATP = CDP + ADP</text>
        <dbReference type="Rhea" id="RHEA:11600"/>
        <dbReference type="ChEBI" id="CHEBI:30616"/>
        <dbReference type="ChEBI" id="CHEBI:58069"/>
        <dbReference type="ChEBI" id="CHEBI:60377"/>
        <dbReference type="ChEBI" id="CHEBI:456216"/>
        <dbReference type="EC" id="2.7.4.25"/>
    </reaction>
</comment>
<dbReference type="Proteomes" id="UP000462055">
    <property type="component" value="Unassembled WGS sequence"/>
</dbReference>
<feature type="region of interest" description="Disordered" evidence="9">
    <location>
        <begin position="165"/>
        <end position="187"/>
    </location>
</feature>
<evidence type="ECO:0000259" key="10">
    <source>
        <dbReference type="Pfam" id="PF02224"/>
    </source>
</evidence>
<evidence type="ECO:0000256" key="5">
    <source>
        <dbReference type="ARBA" id="ARBA00022840"/>
    </source>
</evidence>
<evidence type="ECO:0000313" key="11">
    <source>
        <dbReference type="EMBL" id="MWA05046.1"/>
    </source>
</evidence>
<comment type="caution">
    <text evidence="11">The sequence shown here is derived from an EMBL/GenBank/DDBJ whole genome shotgun (WGS) entry which is preliminary data.</text>
</comment>
<keyword evidence="8" id="KW-0963">Cytoplasm</keyword>
<dbReference type="EC" id="2.7.4.25" evidence="8"/>
<dbReference type="GO" id="GO:0006220">
    <property type="term" value="P:pyrimidine nucleotide metabolic process"/>
    <property type="evidence" value="ECO:0007669"/>
    <property type="project" value="UniProtKB-UniRule"/>
</dbReference>
<keyword evidence="12" id="KW-1185">Reference proteome</keyword>
<evidence type="ECO:0000256" key="1">
    <source>
        <dbReference type="ARBA" id="ARBA00009427"/>
    </source>
</evidence>
<keyword evidence="4 8" id="KW-0418">Kinase</keyword>
<keyword evidence="3 8" id="KW-0547">Nucleotide-binding</keyword>
<proteinExistence type="inferred from homology"/>
<comment type="similarity">
    <text evidence="1 8">Belongs to the cytidylate kinase family. Type 1 subfamily.</text>
</comment>
<evidence type="ECO:0000256" key="3">
    <source>
        <dbReference type="ARBA" id="ARBA00022741"/>
    </source>
</evidence>
<accession>A0A6I4MRW8</accession>
<evidence type="ECO:0000256" key="6">
    <source>
        <dbReference type="ARBA" id="ARBA00047615"/>
    </source>
</evidence>
<evidence type="ECO:0000256" key="7">
    <source>
        <dbReference type="ARBA" id="ARBA00048478"/>
    </source>
</evidence>
<dbReference type="Gene3D" id="3.40.50.300">
    <property type="entry name" value="P-loop containing nucleotide triphosphate hydrolases"/>
    <property type="match status" value="1"/>
</dbReference>
<name>A0A6I4MRW8_9ACTN</name>
<gene>
    <name evidence="8" type="primary">cmk</name>
    <name evidence="11" type="ORF">F8568_032725</name>
</gene>
<keyword evidence="5 8" id="KW-0067">ATP-binding</keyword>
<feature type="binding site" evidence="8">
    <location>
        <begin position="3"/>
        <end position="11"/>
    </location>
    <ligand>
        <name>ATP</name>
        <dbReference type="ChEBI" id="CHEBI:30616"/>
    </ligand>
</feature>
<keyword evidence="2 8" id="KW-0808">Transferase</keyword>
<evidence type="ECO:0000256" key="8">
    <source>
        <dbReference type="HAMAP-Rule" id="MF_00238"/>
    </source>
</evidence>
<dbReference type="InterPro" id="IPR027417">
    <property type="entry name" value="P-loop_NTPase"/>
</dbReference>
<dbReference type="NCBIfam" id="TIGR00017">
    <property type="entry name" value="cmk"/>
    <property type="match status" value="1"/>
</dbReference>
<evidence type="ECO:0000256" key="4">
    <source>
        <dbReference type="ARBA" id="ARBA00022777"/>
    </source>
</evidence>
<dbReference type="GO" id="GO:0036431">
    <property type="term" value="F:dCMP kinase activity"/>
    <property type="evidence" value="ECO:0007669"/>
    <property type="project" value="InterPro"/>
</dbReference>
<dbReference type="HAMAP" id="MF_00238">
    <property type="entry name" value="Cytidyl_kinase_type1"/>
    <property type="match status" value="1"/>
</dbReference>
<evidence type="ECO:0000256" key="2">
    <source>
        <dbReference type="ARBA" id="ARBA00022679"/>
    </source>
</evidence>
<evidence type="ECO:0000313" key="12">
    <source>
        <dbReference type="Proteomes" id="UP000462055"/>
    </source>
</evidence>
<dbReference type="InterPro" id="IPR011994">
    <property type="entry name" value="Cytidylate_kinase_dom"/>
</dbReference>
<dbReference type="CDD" id="cd02020">
    <property type="entry name" value="CMPK"/>
    <property type="match status" value="1"/>
</dbReference>